<evidence type="ECO:0000259" key="1">
    <source>
        <dbReference type="Pfam" id="PF01850"/>
    </source>
</evidence>
<name>A0A1V0N3Z7_9ARCH</name>
<dbReference type="InterPro" id="IPR002716">
    <property type="entry name" value="PIN_dom"/>
</dbReference>
<dbReference type="Gene3D" id="3.40.50.1010">
    <property type="entry name" value="5'-nuclease"/>
    <property type="match status" value="1"/>
</dbReference>
<feature type="domain" description="PIN" evidence="1">
    <location>
        <begin position="7"/>
        <end position="121"/>
    </location>
</feature>
<dbReference type="KEGG" id="fai:FAD_0992"/>
<proteinExistence type="predicted"/>
<dbReference type="InterPro" id="IPR029060">
    <property type="entry name" value="PIN-like_dom_sf"/>
</dbReference>
<evidence type="ECO:0000313" key="3">
    <source>
        <dbReference type="Proteomes" id="UP000192050"/>
    </source>
</evidence>
<keyword evidence="3" id="KW-1185">Reference proteome</keyword>
<reference evidence="2 3" key="1">
    <citation type="submission" date="2011-10" db="EMBL/GenBank/DDBJ databases">
        <title>Metabolic and evolutionary patterns in the extreme acidophile Ferroplasma acidiphilum.</title>
        <authorList>
            <person name="Golyshina O.V."/>
            <person name="Kozyavkin S.A."/>
            <person name="Tatusov R.L."/>
            <person name="Slesarev A.I."/>
            <person name="Golyshin P.N."/>
        </authorList>
    </citation>
    <scope>NUCLEOTIDE SEQUENCE [LARGE SCALE GENOMIC DNA]</scope>
    <source>
        <strain evidence="3">Y</strain>
    </source>
</reference>
<dbReference type="PANTHER" id="PTHR39664:SF2">
    <property type="entry name" value="NUCLEIC ACID-BINDING PROTEIN, CONTAINING PIN DOMAIN-RELATED"/>
    <property type="match status" value="1"/>
</dbReference>
<protein>
    <submittedName>
        <fullName evidence="2">PIN-domain RNase, VapC-type toxin</fullName>
    </submittedName>
</protein>
<dbReference type="EMBL" id="CP015363">
    <property type="protein sequence ID" value="ARD84873.1"/>
    <property type="molecule type" value="Genomic_DNA"/>
</dbReference>
<evidence type="ECO:0000313" key="2">
    <source>
        <dbReference type="EMBL" id="ARD84873.1"/>
    </source>
</evidence>
<organism evidence="2 3">
    <name type="scientific">Ferroplasma acidiphilum</name>
    <dbReference type="NCBI Taxonomy" id="74969"/>
    <lineage>
        <taxon>Archaea</taxon>
        <taxon>Methanobacteriati</taxon>
        <taxon>Thermoplasmatota</taxon>
        <taxon>Thermoplasmata</taxon>
        <taxon>Thermoplasmatales</taxon>
        <taxon>Ferroplasmaceae</taxon>
        <taxon>Ferroplasma</taxon>
    </lineage>
</organism>
<dbReference type="SUPFAM" id="SSF88723">
    <property type="entry name" value="PIN domain-like"/>
    <property type="match status" value="1"/>
</dbReference>
<gene>
    <name evidence="2" type="ORF">FAD_0992</name>
</gene>
<dbReference type="Pfam" id="PF01850">
    <property type="entry name" value="PIN"/>
    <property type="match status" value="1"/>
</dbReference>
<accession>A0A1V0N3Z7</accession>
<dbReference type="PANTHER" id="PTHR39664">
    <property type="match status" value="1"/>
</dbReference>
<dbReference type="AlphaFoldDB" id="A0A1V0N3Z7"/>
<dbReference type="Proteomes" id="UP000192050">
    <property type="component" value="Chromosome"/>
</dbReference>
<dbReference type="STRING" id="74969.FAD_0992"/>
<sequence length="123" mass="14503">MKLEEAVFDTNVIIAIIIENDINHKKALELWKKIDKAYVPMISVIEFNYFLIKHSLPVAITKELINDEKVNIIPTQKDDVFFSIKSNIKSYDDFNDMIILNISKRIKKQLITFDVELKKLYDR</sequence>